<feature type="domain" description="Shikimate dehydrogenase substrate binding N-terminal" evidence="1">
    <location>
        <begin position="28"/>
        <end position="107"/>
    </location>
</feature>
<dbReference type="SUPFAM" id="SSF53223">
    <property type="entry name" value="Aminoacid dehydrogenase-like, N-terminal domain"/>
    <property type="match status" value="1"/>
</dbReference>
<accession>A0ABP0CR83</accession>
<evidence type="ECO:0000313" key="2">
    <source>
        <dbReference type="EMBL" id="CAK7234609.1"/>
    </source>
</evidence>
<keyword evidence="3" id="KW-1185">Reference proteome</keyword>
<organism evidence="2 3">
    <name type="scientific">Sporothrix curviconia</name>
    <dbReference type="NCBI Taxonomy" id="1260050"/>
    <lineage>
        <taxon>Eukaryota</taxon>
        <taxon>Fungi</taxon>
        <taxon>Dikarya</taxon>
        <taxon>Ascomycota</taxon>
        <taxon>Pezizomycotina</taxon>
        <taxon>Sordariomycetes</taxon>
        <taxon>Sordariomycetidae</taxon>
        <taxon>Ophiostomatales</taxon>
        <taxon>Ophiostomataceae</taxon>
        <taxon>Sporothrix</taxon>
    </lineage>
</organism>
<dbReference type="InterPro" id="IPR036291">
    <property type="entry name" value="NAD(P)-bd_dom_sf"/>
</dbReference>
<evidence type="ECO:0000313" key="3">
    <source>
        <dbReference type="Proteomes" id="UP001642405"/>
    </source>
</evidence>
<comment type="caution">
    <text evidence="2">The sequence shown here is derived from an EMBL/GenBank/DDBJ whole genome shotgun (WGS) entry which is preliminary data.</text>
</comment>
<protein>
    <recommendedName>
        <fullName evidence="1">Shikimate dehydrogenase substrate binding N-terminal domain-containing protein</fullName>
    </recommendedName>
</protein>
<dbReference type="PANTHER" id="PTHR21089">
    <property type="entry name" value="SHIKIMATE DEHYDROGENASE"/>
    <property type="match status" value="1"/>
</dbReference>
<sequence>MDILEHSYAFGRSPLGAGAAATHGDIYLFGGHIASSLSPRLHGLMFAARGVPWRFHLTETTDADRFTAQLQDPRCLGTSITMPNKVAFCAQLDGLTDEARAIGAVNTSFVRLDRKTGRRTHIGANTDCVGIRDAILARFPDAASTAHGRPAMVLGAGGAARSAVYALWRWFGATEIYVVNRLHAEADDLIASFAASVPAVRLRYVSQLHEMAALATPAIVVGTVPDLPPQDADEVRCRALCDAVLCRTDADKGILLDMCYMPSPQTTLYTSAADNGWRVVSGTEVIARVCIAQQILWLEQGVDEATAQQAVDAVVTTARPAGGRKATKTGRQDRQAVLGGKL</sequence>
<dbReference type="Pfam" id="PF08501">
    <property type="entry name" value="Shikimate_dh_N"/>
    <property type="match status" value="1"/>
</dbReference>
<gene>
    <name evidence="2" type="ORF">SCUCBS95973_008992</name>
</gene>
<dbReference type="InterPro" id="IPR046346">
    <property type="entry name" value="Aminoacid_DH-like_N_sf"/>
</dbReference>
<dbReference type="InterPro" id="IPR022893">
    <property type="entry name" value="Shikimate_DH_fam"/>
</dbReference>
<reference evidence="2 3" key="1">
    <citation type="submission" date="2024-01" db="EMBL/GenBank/DDBJ databases">
        <authorList>
            <person name="Allen C."/>
            <person name="Tagirdzhanova G."/>
        </authorList>
    </citation>
    <scope>NUCLEOTIDE SEQUENCE [LARGE SCALE GENOMIC DNA]</scope>
</reference>
<evidence type="ECO:0000259" key="1">
    <source>
        <dbReference type="Pfam" id="PF08501"/>
    </source>
</evidence>
<proteinExistence type="predicted"/>
<dbReference type="PANTHER" id="PTHR21089:SF1">
    <property type="entry name" value="BIFUNCTIONAL 3-DEHYDROQUINATE DEHYDRATASE_SHIKIMATE DEHYDROGENASE, CHLOROPLASTIC"/>
    <property type="match status" value="1"/>
</dbReference>
<dbReference type="Gene3D" id="3.40.50.10860">
    <property type="entry name" value="Leucine Dehydrogenase, chain A, domain 1"/>
    <property type="match status" value="1"/>
</dbReference>
<dbReference type="SUPFAM" id="SSF51735">
    <property type="entry name" value="NAD(P)-binding Rossmann-fold domains"/>
    <property type="match status" value="1"/>
</dbReference>
<dbReference type="EMBL" id="CAWUHB010000087">
    <property type="protein sequence ID" value="CAK7234609.1"/>
    <property type="molecule type" value="Genomic_DNA"/>
</dbReference>
<dbReference type="InterPro" id="IPR013708">
    <property type="entry name" value="Shikimate_DH-bd_N"/>
</dbReference>
<dbReference type="Proteomes" id="UP001642405">
    <property type="component" value="Unassembled WGS sequence"/>
</dbReference>
<dbReference type="Gene3D" id="3.40.50.720">
    <property type="entry name" value="NAD(P)-binding Rossmann-like Domain"/>
    <property type="match status" value="1"/>
</dbReference>
<name>A0ABP0CR83_9PEZI</name>